<proteinExistence type="predicted"/>
<sequence length="369" mass="42642">MFLADGLKVPKCGRKMPAVKRLHQVSDSNTKPEYIRGHSLQVVSLLVRGGSSFLAVPLIARIHEGVKFTNRDQRTLPEKLTTLIDFPRPHRAVHPHRRRVLRLRRRRRLGARARRGAHLTSPAQCRRLRARPCPAGPRKRGRPRRYGPKVRLRELFDSHTEGWQEADSPVYGERGVTIRFLSRDLLWRPLRRLVRFVLVIHPTRGRCIFLSTNLSLPALEIIAGYGLRFKIELSFKQALRVIGAYQYHFWMRGMKSLSRSSGTQYLHRKPERYRNAVRRKIAAYHRHIQVGLIAQGLLQYLAIKHPREVWASFGSWLRTIRDGLCPSELVCAAALRNALPEYLADSVNSSQLQKFLRSRIDPALSQPLR</sequence>
<reference evidence="1" key="2">
    <citation type="journal article" date="2014" name="ISME J.">
        <title>Microbial stratification in low pH oxic and suboxic macroscopic growths along an acid mine drainage.</title>
        <authorList>
            <person name="Mendez-Garcia C."/>
            <person name="Mesa V."/>
            <person name="Sprenger R.R."/>
            <person name="Richter M."/>
            <person name="Diez M.S."/>
            <person name="Solano J."/>
            <person name="Bargiela R."/>
            <person name="Golyshina O.V."/>
            <person name="Manteca A."/>
            <person name="Ramos J.L."/>
            <person name="Gallego J.R."/>
            <person name="Llorente I."/>
            <person name="Martins Dos Santos V.A."/>
            <person name="Jensen O.N."/>
            <person name="Pelaez A.I."/>
            <person name="Sanchez J."/>
            <person name="Ferrer M."/>
        </authorList>
    </citation>
    <scope>NUCLEOTIDE SEQUENCE</scope>
</reference>
<comment type="caution">
    <text evidence="1">The sequence shown here is derived from an EMBL/GenBank/DDBJ whole genome shotgun (WGS) entry which is preliminary data.</text>
</comment>
<accession>T1CL28</accession>
<dbReference type="AlphaFoldDB" id="T1CL28"/>
<gene>
    <name evidence="1" type="ORF">B2A_00409</name>
</gene>
<reference evidence="1" key="1">
    <citation type="submission" date="2013-08" db="EMBL/GenBank/DDBJ databases">
        <authorList>
            <person name="Mendez C."/>
            <person name="Richter M."/>
            <person name="Ferrer M."/>
            <person name="Sanchez J."/>
        </authorList>
    </citation>
    <scope>NUCLEOTIDE SEQUENCE</scope>
</reference>
<feature type="non-terminal residue" evidence="1">
    <location>
        <position position="369"/>
    </location>
</feature>
<name>T1CL28_9ZZZZ</name>
<organism evidence="1">
    <name type="scientific">mine drainage metagenome</name>
    <dbReference type="NCBI Taxonomy" id="410659"/>
    <lineage>
        <taxon>unclassified sequences</taxon>
        <taxon>metagenomes</taxon>
        <taxon>ecological metagenomes</taxon>
    </lineage>
</organism>
<dbReference type="EMBL" id="AUZZ01000322">
    <property type="protein sequence ID" value="EQD68499.1"/>
    <property type="molecule type" value="Genomic_DNA"/>
</dbReference>
<protein>
    <submittedName>
        <fullName evidence="1">Uncharacterized protein</fullName>
    </submittedName>
</protein>
<evidence type="ECO:0000313" key="1">
    <source>
        <dbReference type="EMBL" id="EQD68499.1"/>
    </source>
</evidence>